<gene>
    <name evidence="3" type="ORF">TCAL_03328</name>
</gene>
<sequence length="78" mass="8836">MTILLCSILITDSLAQYEDADPDYPAFDDNDKPFYDDSSDDAYVDKDDGDNHDALKSQPQDTPRSLEEEISVFGLCRR</sequence>
<evidence type="ECO:0008006" key="5">
    <source>
        <dbReference type="Google" id="ProtNLM"/>
    </source>
</evidence>
<reference evidence="3 4" key="1">
    <citation type="journal article" date="2018" name="Nat. Ecol. Evol.">
        <title>Genomic signatures of mitonuclear coevolution across populations of Tigriopus californicus.</title>
        <authorList>
            <person name="Barreto F.S."/>
            <person name="Watson E.T."/>
            <person name="Lima T.G."/>
            <person name="Willett C.S."/>
            <person name="Edmands S."/>
            <person name="Li W."/>
            <person name="Burton R.S."/>
        </authorList>
    </citation>
    <scope>NUCLEOTIDE SEQUENCE [LARGE SCALE GENOMIC DNA]</scope>
    <source>
        <strain evidence="3 4">San Diego</strain>
    </source>
</reference>
<evidence type="ECO:0000256" key="2">
    <source>
        <dbReference type="SAM" id="SignalP"/>
    </source>
</evidence>
<keyword evidence="4" id="KW-1185">Reference proteome</keyword>
<keyword evidence="2" id="KW-0732">Signal</keyword>
<feature type="region of interest" description="Disordered" evidence="1">
    <location>
        <begin position="20"/>
        <end position="78"/>
    </location>
</feature>
<feature type="signal peptide" evidence="2">
    <location>
        <begin position="1"/>
        <end position="15"/>
    </location>
</feature>
<name>A0A553P7G5_TIGCA</name>
<dbReference type="EMBL" id="VCGU01000007">
    <property type="protein sequence ID" value="TRY73624.1"/>
    <property type="molecule type" value="Genomic_DNA"/>
</dbReference>
<proteinExistence type="predicted"/>
<evidence type="ECO:0000313" key="4">
    <source>
        <dbReference type="Proteomes" id="UP000318571"/>
    </source>
</evidence>
<dbReference type="Proteomes" id="UP000318571">
    <property type="component" value="Chromosome 3"/>
</dbReference>
<comment type="caution">
    <text evidence="3">The sequence shown here is derived from an EMBL/GenBank/DDBJ whole genome shotgun (WGS) entry which is preliminary data.</text>
</comment>
<evidence type="ECO:0000313" key="3">
    <source>
        <dbReference type="EMBL" id="TRY73624.1"/>
    </source>
</evidence>
<evidence type="ECO:0000256" key="1">
    <source>
        <dbReference type="SAM" id="MobiDB-lite"/>
    </source>
</evidence>
<accession>A0A553P7G5</accession>
<dbReference type="AlphaFoldDB" id="A0A553P7G5"/>
<organism evidence="3 4">
    <name type="scientific">Tigriopus californicus</name>
    <name type="common">Marine copepod</name>
    <dbReference type="NCBI Taxonomy" id="6832"/>
    <lineage>
        <taxon>Eukaryota</taxon>
        <taxon>Metazoa</taxon>
        <taxon>Ecdysozoa</taxon>
        <taxon>Arthropoda</taxon>
        <taxon>Crustacea</taxon>
        <taxon>Multicrustacea</taxon>
        <taxon>Hexanauplia</taxon>
        <taxon>Copepoda</taxon>
        <taxon>Harpacticoida</taxon>
        <taxon>Harpacticidae</taxon>
        <taxon>Tigriopus</taxon>
    </lineage>
</organism>
<feature type="chain" id="PRO_5021721765" description="Secreted protein" evidence="2">
    <location>
        <begin position="16"/>
        <end position="78"/>
    </location>
</feature>
<protein>
    <recommendedName>
        <fullName evidence="5">Secreted protein</fullName>
    </recommendedName>
</protein>
<feature type="compositionally biased region" description="Basic and acidic residues" evidence="1">
    <location>
        <begin position="43"/>
        <end position="55"/>
    </location>
</feature>